<dbReference type="EMBL" id="SZON01000272">
    <property type="protein sequence ID" value="TKI97019.1"/>
    <property type="molecule type" value="Genomic_DNA"/>
</dbReference>
<dbReference type="InterPro" id="IPR027417">
    <property type="entry name" value="P-loop_NTPase"/>
</dbReference>
<dbReference type="Proteomes" id="UP000306037">
    <property type="component" value="Unassembled WGS sequence"/>
</dbReference>
<keyword evidence="2" id="KW-0547">Nucleotide-binding</keyword>
<sequence>MGNVVELKNVTKKFKDFSVENIDLQVKQGFVTGFIGANGAGKSTIIKMMMNLLKPDFGEVKLFGLDYKTHEKAIKERIGFVYDENVFFEGLDLKDIKRIVAPAYKHWDDTLFYQYVEKFELPLNKAIKTFSKGMQMKTSLAIALSHHAELIIMDEPTAGLDPIFRRELLDLLQESMIDGNRTIFFSTHITTDLDRIADYITFMQNGKLVFNQSIHDVVENYALVKGGLDLLDRDTERAFVYVHRAPTGFEALTDNIKEVKSTFGDTVVIERASLEDIMYYFKGRQTPCLI</sequence>
<reference evidence="7 8" key="1">
    <citation type="journal article" date="2019" name="Environ. Microbiol.">
        <title>An active ?-lactamase is a part of an orchestrated cell wall stress resistance network of Bacillus subtilis and related rhizosphere species.</title>
        <authorList>
            <person name="Bucher T."/>
            <person name="Keren-Paz A."/>
            <person name="Hausser J."/>
            <person name="Olender T."/>
            <person name="Cytryn E."/>
            <person name="Kolodkin-Gal I."/>
        </authorList>
    </citation>
    <scope>NUCLEOTIDE SEQUENCE [LARGE SCALE GENOMIC DNA]</scope>
    <source>
        <strain evidence="6 7">I5</strain>
        <strain evidence="5 8">I71</strain>
    </source>
</reference>
<dbReference type="PANTHER" id="PTHR42939:SF3">
    <property type="entry name" value="ABC TRANSPORTER ATP-BINDING COMPONENT"/>
    <property type="match status" value="1"/>
</dbReference>
<evidence type="ECO:0000313" key="6">
    <source>
        <dbReference type="EMBL" id="TKI97019.1"/>
    </source>
</evidence>
<dbReference type="EMBL" id="SZOM01000477">
    <property type="protein sequence ID" value="TKH08311.1"/>
    <property type="molecule type" value="Genomic_DNA"/>
</dbReference>
<evidence type="ECO:0000256" key="1">
    <source>
        <dbReference type="ARBA" id="ARBA00022448"/>
    </source>
</evidence>
<evidence type="ECO:0000313" key="5">
    <source>
        <dbReference type="EMBL" id="TKH08311.1"/>
    </source>
</evidence>
<dbReference type="PANTHER" id="PTHR42939">
    <property type="entry name" value="ABC TRANSPORTER ATP-BINDING PROTEIN ALBC-RELATED"/>
    <property type="match status" value="1"/>
</dbReference>
<keyword evidence="1" id="KW-0813">Transport</keyword>
<evidence type="ECO:0000256" key="2">
    <source>
        <dbReference type="ARBA" id="ARBA00022741"/>
    </source>
</evidence>
<dbReference type="GO" id="GO:0016887">
    <property type="term" value="F:ATP hydrolysis activity"/>
    <property type="evidence" value="ECO:0007669"/>
    <property type="project" value="InterPro"/>
</dbReference>
<dbReference type="InterPro" id="IPR003439">
    <property type="entry name" value="ABC_transporter-like_ATP-bd"/>
</dbReference>
<dbReference type="InterPro" id="IPR003593">
    <property type="entry name" value="AAA+_ATPase"/>
</dbReference>
<gene>
    <name evidence="5" type="ORF">FC694_29575</name>
    <name evidence="6" type="ORF">FC699_08785</name>
</gene>
<dbReference type="RefSeq" id="WP_075396496.1">
    <property type="nucleotide sequence ID" value="NZ_JBQKKF010000019.1"/>
</dbReference>
<dbReference type="PROSITE" id="PS50893">
    <property type="entry name" value="ABC_TRANSPORTER_2"/>
    <property type="match status" value="1"/>
</dbReference>
<evidence type="ECO:0000313" key="7">
    <source>
        <dbReference type="Proteomes" id="UP000305222"/>
    </source>
</evidence>
<dbReference type="AlphaFoldDB" id="A0A4U3B8H2"/>
<dbReference type="GO" id="GO:0005524">
    <property type="term" value="F:ATP binding"/>
    <property type="evidence" value="ECO:0007669"/>
    <property type="project" value="UniProtKB-KW"/>
</dbReference>
<dbReference type="Gene3D" id="3.40.50.300">
    <property type="entry name" value="P-loop containing nucleotide triphosphate hydrolases"/>
    <property type="match status" value="1"/>
</dbReference>
<evidence type="ECO:0000313" key="8">
    <source>
        <dbReference type="Proteomes" id="UP000306037"/>
    </source>
</evidence>
<proteinExistence type="predicted"/>
<evidence type="ECO:0000256" key="3">
    <source>
        <dbReference type="ARBA" id="ARBA00022840"/>
    </source>
</evidence>
<name>A0A4U3B8H2_9BACI</name>
<protein>
    <submittedName>
        <fullName evidence="6">ABC transporter ATP-binding protein</fullName>
    </submittedName>
</protein>
<evidence type="ECO:0000259" key="4">
    <source>
        <dbReference type="PROSITE" id="PS50893"/>
    </source>
</evidence>
<dbReference type="InterPro" id="IPR051782">
    <property type="entry name" value="ABC_Transporter_VariousFunc"/>
</dbReference>
<dbReference type="Pfam" id="PF00005">
    <property type="entry name" value="ABC_tran"/>
    <property type="match status" value="1"/>
</dbReference>
<organism evidence="6 7">
    <name type="scientific">Bacillus wiedmannii</name>
    <dbReference type="NCBI Taxonomy" id="1890302"/>
    <lineage>
        <taxon>Bacteria</taxon>
        <taxon>Bacillati</taxon>
        <taxon>Bacillota</taxon>
        <taxon>Bacilli</taxon>
        <taxon>Bacillales</taxon>
        <taxon>Bacillaceae</taxon>
        <taxon>Bacillus</taxon>
        <taxon>Bacillus cereus group</taxon>
    </lineage>
</organism>
<dbReference type="SMART" id="SM00382">
    <property type="entry name" value="AAA"/>
    <property type="match status" value="1"/>
</dbReference>
<keyword evidence="3 6" id="KW-0067">ATP-binding</keyword>
<dbReference type="CDD" id="cd03230">
    <property type="entry name" value="ABC_DR_subfamily_A"/>
    <property type="match status" value="1"/>
</dbReference>
<accession>A0A4U3B8H2</accession>
<dbReference type="Proteomes" id="UP000305222">
    <property type="component" value="Unassembled WGS sequence"/>
</dbReference>
<dbReference type="SUPFAM" id="SSF52540">
    <property type="entry name" value="P-loop containing nucleoside triphosphate hydrolases"/>
    <property type="match status" value="1"/>
</dbReference>
<feature type="domain" description="ABC transporter" evidence="4">
    <location>
        <begin position="5"/>
        <end position="230"/>
    </location>
</feature>
<comment type="caution">
    <text evidence="6">The sequence shown here is derived from an EMBL/GenBank/DDBJ whole genome shotgun (WGS) entry which is preliminary data.</text>
</comment>